<dbReference type="InterPro" id="IPR029016">
    <property type="entry name" value="GAF-like_dom_sf"/>
</dbReference>
<evidence type="ECO:0000256" key="6">
    <source>
        <dbReference type="ARBA" id="ARBA00022679"/>
    </source>
</evidence>
<keyword evidence="6 14" id="KW-0808">Transferase</keyword>
<dbReference type="PANTHER" id="PTHR43547:SF2">
    <property type="entry name" value="HYBRID SIGNAL TRANSDUCTION HISTIDINE KINASE C"/>
    <property type="match status" value="1"/>
</dbReference>
<dbReference type="InterPro" id="IPR004358">
    <property type="entry name" value="Sig_transdc_His_kin-like_C"/>
</dbReference>
<dbReference type="Pfam" id="PF02518">
    <property type="entry name" value="HATPase_c"/>
    <property type="match status" value="1"/>
</dbReference>
<evidence type="ECO:0000256" key="2">
    <source>
        <dbReference type="ARBA" id="ARBA00004429"/>
    </source>
</evidence>
<comment type="subcellular location">
    <subcellularLocation>
        <location evidence="2">Cell inner membrane</location>
        <topology evidence="2">Multi-pass membrane protein</topology>
    </subcellularLocation>
</comment>
<evidence type="ECO:0000259" key="13">
    <source>
        <dbReference type="PROSITE" id="PS50110"/>
    </source>
</evidence>
<evidence type="ECO:0000256" key="7">
    <source>
        <dbReference type="ARBA" id="ARBA00022692"/>
    </source>
</evidence>
<evidence type="ECO:0000256" key="10">
    <source>
        <dbReference type="ARBA" id="ARBA00023136"/>
    </source>
</evidence>
<protein>
    <recommendedName>
        <fullName evidence="3">histidine kinase</fullName>
        <ecNumber evidence="3">2.7.13.3</ecNumber>
    </recommendedName>
</protein>
<dbReference type="Proteomes" id="UP000035352">
    <property type="component" value="Chromosome"/>
</dbReference>
<dbReference type="SMART" id="SM00387">
    <property type="entry name" value="HATPase_c"/>
    <property type="match status" value="1"/>
</dbReference>
<evidence type="ECO:0000313" key="15">
    <source>
        <dbReference type="Proteomes" id="UP000035352"/>
    </source>
</evidence>
<dbReference type="Pfam" id="PF00072">
    <property type="entry name" value="Response_reg"/>
    <property type="match status" value="1"/>
</dbReference>
<dbReference type="PROSITE" id="PS50109">
    <property type="entry name" value="HIS_KIN"/>
    <property type="match status" value="1"/>
</dbReference>
<keyword evidence="9" id="KW-1133">Transmembrane helix</keyword>
<dbReference type="FunFam" id="3.30.565.10:FF:000006">
    <property type="entry name" value="Sensor histidine kinase WalK"/>
    <property type="match status" value="1"/>
</dbReference>
<feature type="domain" description="Histidine kinase" evidence="12">
    <location>
        <begin position="580"/>
        <end position="796"/>
    </location>
</feature>
<dbReference type="Gene3D" id="1.10.287.130">
    <property type="match status" value="1"/>
</dbReference>
<dbReference type="Gene3D" id="3.30.450.20">
    <property type="entry name" value="PAS domain"/>
    <property type="match status" value="1"/>
</dbReference>
<evidence type="ECO:0000256" key="4">
    <source>
        <dbReference type="ARBA" id="ARBA00022475"/>
    </source>
</evidence>
<dbReference type="PATRIC" id="fig|413882.6.peg.3290"/>
<proteinExistence type="predicted"/>
<dbReference type="InterPro" id="IPR003018">
    <property type="entry name" value="GAF"/>
</dbReference>
<dbReference type="InterPro" id="IPR036890">
    <property type="entry name" value="HATPase_C_sf"/>
</dbReference>
<dbReference type="PROSITE" id="PS50110">
    <property type="entry name" value="RESPONSE_REGULATORY"/>
    <property type="match status" value="1"/>
</dbReference>
<dbReference type="RefSeq" id="WP_053013617.1">
    <property type="nucleotide sequence ID" value="NZ_CP011371.1"/>
</dbReference>
<evidence type="ECO:0000256" key="9">
    <source>
        <dbReference type="ARBA" id="ARBA00022989"/>
    </source>
</evidence>
<dbReference type="InterPro" id="IPR003661">
    <property type="entry name" value="HisK_dim/P_dom"/>
</dbReference>
<comment type="catalytic activity">
    <reaction evidence="1">
        <text>ATP + protein L-histidine = ADP + protein N-phospho-L-histidine.</text>
        <dbReference type="EC" id="2.7.13.3"/>
    </reaction>
</comment>
<keyword evidence="4" id="KW-1003">Cell membrane</keyword>
<evidence type="ECO:0000256" key="1">
    <source>
        <dbReference type="ARBA" id="ARBA00000085"/>
    </source>
</evidence>
<dbReference type="SUPFAM" id="SSF52172">
    <property type="entry name" value="CheY-like"/>
    <property type="match status" value="1"/>
</dbReference>
<dbReference type="GO" id="GO:0008168">
    <property type="term" value="F:methyltransferase activity"/>
    <property type="evidence" value="ECO:0007669"/>
    <property type="project" value="UniProtKB-KW"/>
</dbReference>
<dbReference type="InterPro" id="IPR005467">
    <property type="entry name" value="His_kinase_dom"/>
</dbReference>
<keyword evidence="5 11" id="KW-0597">Phosphoprotein</keyword>
<dbReference type="Pfam" id="PF02743">
    <property type="entry name" value="dCache_1"/>
    <property type="match status" value="1"/>
</dbReference>
<dbReference type="STRING" id="413882.AAW51_3155"/>
<keyword evidence="14" id="KW-0489">Methyltransferase</keyword>
<dbReference type="EMBL" id="CP011371">
    <property type="protein sequence ID" value="AKJ29846.1"/>
    <property type="molecule type" value="Genomic_DNA"/>
</dbReference>
<dbReference type="InterPro" id="IPR033479">
    <property type="entry name" value="dCache_1"/>
</dbReference>
<keyword evidence="8" id="KW-0418">Kinase</keyword>
<dbReference type="Pfam" id="PF00512">
    <property type="entry name" value="HisKA"/>
    <property type="match status" value="1"/>
</dbReference>
<dbReference type="SMART" id="SM00448">
    <property type="entry name" value="REC"/>
    <property type="match status" value="1"/>
</dbReference>
<dbReference type="EC" id="2.7.13.3" evidence="3"/>
<evidence type="ECO:0000256" key="8">
    <source>
        <dbReference type="ARBA" id="ARBA00022777"/>
    </source>
</evidence>
<dbReference type="GO" id="GO:0000155">
    <property type="term" value="F:phosphorelay sensor kinase activity"/>
    <property type="evidence" value="ECO:0007669"/>
    <property type="project" value="InterPro"/>
</dbReference>
<dbReference type="KEGG" id="pbh:AAW51_3155"/>
<dbReference type="PANTHER" id="PTHR43547">
    <property type="entry name" value="TWO-COMPONENT HISTIDINE KINASE"/>
    <property type="match status" value="1"/>
</dbReference>
<evidence type="ECO:0000313" key="14">
    <source>
        <dbReference type="EMBL" id="AKJ29846.1"/>
    </source>
</evidence>
<evidence type="ECO:0000256" key="11">
    <source>
        <dbReference type="PROSITE-ProRule" id="PRU00169"/>
    </source>
</evidence>
<dbReference type="InterPro" id="IPR003594">
    <property type="entry name" value="HATPase_dom"/>
</dbReference>
<name>A0A0G3BR66_9BURK</name>
<dbReference type="SUPFAM" id="SSF47384">
    <property type="entry name" value="Homodimeric domain of signal transducing histidine kinase"/>
    <property type="match status" value="1"/>
</dbReference>
<feature type="domain" description="Response regulatory" evidence="13">
    <location>
        <begin position="817"/>
        <end position="933"/>
    </location>
</feature>
<dbReference type="InterPro" id="IPR011006">
    <property type="entry name" value="CheY-like_superfamily"/>
</dbReference>
<dbReference type="AlphaFoldDB" id="A0A0G3BR66"/>
<keyword evidence="7" id="KW-0812">Transmembrane</keyword>
<accession>A0A0G3BR66</accession>
<keyword evidence="15" id="KW-1185">Reference proteome</keyword>
<dbReference type="CDD" id="cd18774">
    <property type="entry name" value="PDC2_HK_sensor"/>
    <property type="match status" value="1"/>
</dbReference>
<keyword evidence="10" id="KW-0472">Membrane</keyword>
<sequence length="940" mass="99819">MTALVAGGGFVRRGRSVPLRRRLVLLAVAAILPLALASGVGLKALVDQQRLKAQSAGLDLSRALATAVNAELRRSMAVAEALSASPLIEADNLVAYHALLERVLSTQPDWRGLLLSDPDGTVLLRTGTPYEPGAAGTLAERDSFDAAVRTQLPTVGYLARGPQSEWGIAVRLPMLRGGRLQYVLSAVLKPEAVLRVVQRQRVPQAWVVAVFDGRGLCVARSRGHERSLGQRPSPTLQGLLASREDEGMGATRTLEGEMVYTAYVRLPETGWTVAVGTPTAEVDREASRALQAYGGGLLLSLLLGGLTALALARSINRPIDELRKAAVGLGRGETPQLPASNLIEVQAVADALEASARQRARSEAERESLLSAERAAHAAAERARERLELLASAGTALSGSLEPQATLAAVAATLVPAVADGCRVELLGAKGEVLRSLTHHRDDALRRRFEAAVGTSRLPAQTIGSMAWAAATGRSFDAHFDSEQALASIPDPVMQRFAREVGVRAYFVVPLVARGRTIGVVAVIQADSERSLGAEDRALIAELAQRAALALDNARLYAEAEAARESAESANRAKDEFLAMLGHELRNPLAPIVTALHLMRMRRDDHSAMERGIIERQVAHLSRLVDDLLDVSRITRGKVQLDCAVLDLRSVVDRALELIQPALAGRQRGIEVVVPREPVCVNGDAVRLTQVLCNLLTNAIKFTPGDGRIALRVTPLGGAVEVSVDDSGAGIAPHLLERVFDLFVQGEQALDRRAGGLGLGLAIVKVLVEMHGGSVSAMSAGAGQGSRFVVRLPTVVELPALADPAAAAGDAARASGRVLLVDDNLDAAAALEVALTEVGYEVRTAADADAALATLAQFDADVAVLDIGLPGMDGYELARLLRDDPRHRHVRLVALTGYGREPDRQRALAAHFDEHLVKPAPVPRLLALLRELIARAPNAT</sequence>
<dbReference type="PRINTS" id="PR00344">
    <property type="entry name" value="BCTRLSENSOR"/>
</dbReference>
<reference evidence="14 15" key="1">
    <citation type="submission" date="2015-05" db="EMBL/GenBank/DDBJ databases">
        <authorList>
            <person name="Tang B."/>
            <person name="Yu Y."/>
        </authorList>
    </citation>
    <scope>NUCLEOTIDE SEQUENCE [LARGE SCALE GENOMIC DNA]</scope>
    <source>
        <strain evidence="14 15">DSM 7029</strain>
    </source>
</reference>
<feature type="modified residue" description="4-aspartylphosphate" evidence="11">
    <location>
        <position position="866"/>
    </location>
</feature>
<evidence type="ECO:0000259" key="12">
    <source>
        <dbReference type="PROSITE" id="PS50109"/>
    </source>
</evidence>
<dbReference type="Gene3D" id="3.40.50.2300">
    <property type="match status" value="1"/>
</dbReference>
<dbReference type="Gene3D" id="3.30.450.40">
    <property type="match status" value="1"/>
</dbReference>
<evidence type="ECO:0000256" key="3">
    <source>
        <dbReference type="ARBA" id="ARBA00012438"/>
    </source>
</evidence>
<dbReference type="SUPFAM" id="SSF55874">
    <property type="entry name" value="ATPase domain of HSP90 chaperone/DNA topoisomerase II/histidine kinase"/>
    <property type="match status" value="1"/>
</dbReference>
<dbReference type="Gene3D" id="3.30.565.10">
    <property type="entry name" value="Histidine kinase-like ATPase, C-terminal domain"/>
    <property type="match status" value="1"/>
</dbReference>
<evidence type="ECO:0000256" key="5">
    <source>
        <dbReference type="ARBA" id="ARBA00022553"/>
    </source>
</evidence>
<dbReference type="SMART" id="SM00065">
    <property type="entry name" value="GAF"/>
    <property type="match status" value="1"/>
</dbReference>
<dbReference type="CDD" id="cd00082">
    <property type="entry name" value="HisKA"/>
    <property type="match status" value="1"/>
</dbReference>
<dbReference type="SUPFAM" id="SSF55781">
    <property type="entry name" value="GAF domain-like"/>
    <property type="match status" value="1"/>
</dbReference>
<dbReference type="InterPro" id="IPR036097">
    <property type="entry name" value="HisK_dim/P_sf"/>
</dbReference>
<organism evidence="14 15">
    <name type="scientific">Caldimonas brevitalea</name>
    <dbReference type="NCBI Taxonomy" id="413882"/>
    <lineage>
        <taxon>Bacteria</taxon>
        <taxon>Pseudomonadati</taxon>
        <taxon>Pseudomonadota</taxon>
        <taxon>Betaproteobacteria</taxon>
        <taxon>Burkholderiales</taxon>
        <taxon>Sphaerotilaceae</taxon>
        <taxon>Caldimonas</taxon>
    </lineage>
</organism>
<dbReference type="GO" id="GO:0032259">
    <property type="term" value="P:methylation"/>
    <property type="evidence" value="ECO:0007669"/>
    <property type="project" value="UniProtKB-KW"/>
</dbReference>
<dbReference type="GO" id="GO:0005886">
    <property type="term" value="C:plasma membrane"/>
    <property type="evidence" value="ECO:0007669"/>
    <property type="project" value="UniProtKB-SubCell"/>
</dbReference>
<gene>
    <name evidence="14" type="ORF">AAW51_3155</name>
</gene>
<dbReference type="Pfam" id="PF01590">
    <property type="entry name" value="GAF"/>
    <property type="match status" value="1"/>
</dbReference>
<dbReference type="InterPro" id="IPR001789">
    <property type="entry name" value="Sig_transdc_resp-reg_receiver"/>
</dbReference>
<dbReference type="SMART" id="SM00388">
    <property type="entry name" value="HisKA"/>
    <property type="match status" value="1"/>
</dbReference>